<sequence>MNMPENPLTQARFDHVDDTGRLVFASGDERFFVDVDETLERAILEAKQIREESRSAPSASSSATLPISQIQALIRAGADPARVAERYRLSEALVRRFSSAVEVEKQYAIEQFLTVPAPKESRGRTTADVVERALALSGIGMESVTWKATRRGLEPWKITATFDAAGRTARAEWSWNMHDNAVACLNSTAKKLLGTATGARGDGTEGTPSEMLPATLPGDSVRSARIERTVSAWNTPAPTLPAARPEARMPRSASPLDVRTEPAPSEEGPSIDIPRTGALPAKAGEAALGAAESKPPRPTPDSGTSASAAQTAPEIESESGKTSAERSDRQTPPAKRRSGRSAVPSWDEILFGE</sequence>
<dbReference type="InterPro" id="IPR047682">
    <property type="entry name" value="SepH-like"/>
</dbReference>
<dbReference type="Pfam" id="PF11268">
    <property type="entry name" value="DUF3071"/>
    <property type="match status" value="1"/>
</dbReference>
<dbReference type="EMBL" id="AP012323">
    <property type="protein sequence ID" value="BAQ98446.1"/>
    <property type="molecule type" value="Genomic_DNA"/>
</dbReference>
<feature type="compositionally biased region" description="Low complexity" evidence="1">
    <location>
        <begin position="277"/>
        <end position="292"/>
    </location>
</feature>
<feature type="compositionally biased region" description="Polar residues" evidence="1">
    <location>
        <begin position="301"/>
        <end position="310"/>
    </location>
</feature>
<reference evidence="3 4" key="1">
    <citation type="submission" date="2012-02" db="EMBL/GenBank/DDBJ databases">
        <title>Complete genome sequence of Bifidobacterium bifidum JCM 1255.</title>
        <authorList>
            <person name="Toh H."/>
            <person name="Oshima K."/>
            <person name="Morita H."/>
            <person name="Hattori M."/>
        </authorList>
    </citation>
    <scope>NUCLEOTIDE SEQUENCE [LARGE SCALE GENOMIC DNA]</scope>
    <source>
        <strain evidence="3 4">JCM 1255</strain>
    </source>
</reference>
<dbReference type="NCBIfam" id="NF040712">
    <property type="entry name" value="SepH"/>
    <property type="match status" value="1"/>
</dbReference>
<gene>
    <name evidence="3" type="ORF">BBBF_1239</name>
</gene>
<feature type="domain" description="DUF3071" evidence="2">
    <location>
        <begin position="10"/>
        <end position="175"/>
    </location>
</feature>
<keyword evidence="4" id="KW-1185">Reference proteome</keyword>
<dbReference type="Proteomes" id="UP000035063">
    <property type="component" value="Chromosome"/>
</dbReference>
<organism evidence="3 4">
    <name type="scientific">Bifidobacterium bifidum ATCC 29521 = JCM 1255 = DSM 20456</name>
    <dbReference type="NCBI Taxonomy" id="500634"/>
    <lineage>
        <taxon>Bacteria</taxon>
        <taxon>Bacillati</taxon>
        <taxon>Actinomycetota</taxon>
        <taxon>Actinomycetes</taxon>
        <taxon>Bifidobacteriales</taxon>
        <taxon>Bifidobacteriaceae</taxon>
        <taxon>Bifidobacterium</taxon>
    </lineage>
</organism>
<feature type="region of interest" description="Disordered" evidence="1">
    <location>
        <begin position="196"/>
        <end position="353"/>
    </location>
</feature>
<protein>
    <recommendedName>
        <fullName evidence="2">DUF3071 domain-containing protein</fullName>
    </recommendedName>
</protein>
<proteinExistence type="predicted"/>
<dbReference type="InterPro" id="IPR021421">
    <property type="entry name" value="DUF3071"/>
</dbReference>
<evidence type="ECO:0000313" key="3">
    <source>
        <dbReference type="EMBL" id="BAQ98446.1"/>
    </source>
</evidence>
<evidence type="ECO:0000256" key="1">
    <source>
        <dbReference type="SAM" id="MobiDB-lite"/>
    </source>
</evidence>
<evidence type="ECO:0000313" key="4">
    <source>
        <dbReference type="Proteomes" id="UP000035063"/>
    </source>
</evidence>
<accession>A0ABM7ESU5</accession>
<evidence type="ECO:0000259" key="2">
    <source>
        <dbReference type="Pfam" id="PF11268"/>
    </source>
</evidence>
<reference evidence="4" key="2">
    <citation type="journal article" date="2015" name="J. Biotechnol.">
        <title>Complete genome sequence of Bifidobacterium bifidum JCM 1255(T) isolated from feces of a breast-fed infant.</title>
        <authorList>
            <person name="Morita H."/>
            <person name="Toh H."/>
            <person name="Oshima K."/>
            <person name="Nakano A."/>
            <person name="Shindo C."/>
            <person name="Komiya K."/>
            <person name="Arakawa K."/>
            <person name="Suda W."/>
            <person name="Honda K."/>
            <person name="Hattori M."/>
        </authorList>
    </citation>
    <scope>NUCLEOTIDE SEQUENCE [LARGE SCALE GENOMIC DNA]</scope>
    <source>
        <strain evidence="4">JCM 1255</strain>
    </source>
</reference>
<name>A0ABM7ESU5_BIFBI</name>